<feature type="compositionally biased region" description="Polar residues" evidence="1">
    <location>
        <begin position="63"/>
        <end position="82"/>
    </location>
</feature>
<accession>A0A7W7WU18</accession>
<name>A0A7W7WU18_9PSEU</name>
<reference evidence="2 3" key="1">
    <citation type="submission" date="2020-08" db="EMBL/GenBank/DDBJ databases">
        <title>Sequencing the genomes of 1000 actinobacteria strains.</title>
        <authorList>
            <person name="Klenk H.-P."/>
        </authorList>
    </citation>
    <scope>NUCLEOTIDE SEQUENCE [LARGE SCALE GENOMIC DNA]</scope>
    <source>
        <strain evidence="2 3">DSM 45084</strain>
    </source>
</reference>
<dbReference type="Proteomes" id="UP000542674">
    <property type="component" value="Unassembled WGS sequence"/>
</dbReference>
<feature type="region of interest" description="Disordered" evidence="1">
    <location>
        <begin position="63"/>
        <end position="86"/>
    </location>
</feature>
<keyword evidence="3" id="KW-1185">Reference proteome</keyword>
<dbReference type="AlphaFoldDB" id="A0A7W7WU18"/>
<evidence type="ECO:0000313" key="3">
    <source>
        <dbReference type="Proteomes" id="UP000542674"/>
    </source>
</evidence>
<comment type="caution">
    <text evidence="2">The sequence shown here is derived from an EMBL/GenBank/DDBJ whole genome shotgun (WGS) entry which is preliminary data.</text>
</comment>
<dbReference type="EMBL" id="JACHJS010000001">
    <property type="protein sequence ID" value="MBB4963739.1"/>
    <property type="molecule type" value="Genomic_DNA"/>
</dbReference>
<evidence type="ECO:0000313" key="2">
    <source>
        <dbReference type="EMBL" id="MBB4963739.1"/>
    </source>
</evidence>
<organism evidence="2 3">
    <name type="scientific">Saccharothrix violaceirubra</name>
    <dbReference type="NCBI Taxonomy" id="413306"/>
    <lineage>
        <taxon>Bacteria</taxon>
        <taxon>Bacillati</taxon>
        <taxon>Actinomycetota</taxon>
        <taxon>Actinomycetes</taxon>
        <taxon>Pseudonocardiales</taxon>
        <taxon>Pseudonocardiaceae</taxon>
        <taxon>Saccharothrix</taxon>
    </lineage>
</organism>
<sequence>MTSHPDTSSGPQYPTPWRCGESHGTTAIVAADGRVAAQAVPDVAKMIVRLVNAAAACGGISTTRTGDSRYRTGSHNPRNVYTDTGDRDTDEHVAVALDPAFGPVIAAALNRAACGGGAVSGGHYGVDELRSATSAWARERESRMDWAAEAMRVDAAIAGLAADFRRMASLPEAGECVRGMCELVVSHLDAIRVQPDEEDGCD</sequence>
<gene>
    <name evidence="2" type="ORF">F4559_001098</name>
</gene>
<evidence type="ECO:0000256" key="1">
    <source>
        <dbReference type="SAM" id="MobiDB-lite"/>
    </source>
</evidence>
<protein>
    <submittedName>
        <fullName evidence="2">Uncharacterized protein</fullName>
    </submittedName>
</protein>
<dbReference type="RefSeq" id="WP_184666488.1">
    <property type="nucleotide sequence ID" value="NZ_BAABAI010000034.1"/>
</dbReference>
<proteinExistence type="predicted"/>